<dbReference type="EMBL" id="JAHRIP010069082">
    <property type="protein sequence ID" value="MEQ2308506.1"/>
    <property type="molecule type" value="Genomic_DNA"/>
</dbReference>
<keyword evidence="3" id="KW-1185">Reference proteome</keyword>
<evidence type="ECO:0000256" key="1">
    <source>
        <dbReference type="SAM" id="MobiDB-lite"/>
    </source>
</evidence>
<dbReference type="Proteomes" id="UP001469553">
    <property type="component" value="Unassembled WGS sequence"/>
</dbReference>
<accession>A0ABV0ZSM6</accession>
<feature type="compositionally biased region" description="Polar residues" evidence="1">
    <location>
        <begin position="7"/>
        <end position="16"/>
    </location>
</feature>
<reference evidence="2 3" key="1">
    <citation type="submission" date="2021-06" db="EMBL/GenBank/DDBJ databases">
        <authorList>
            <person name="Palmer J.M."/>
        </authorList>
    </citation>
    <scope>NUCLEOTIDE SEQUENCE [LARGE SCALE GENOMIC DNA]</scope>
    <source>
        <strain evidence="2 3">AS_MEX2019</strain>
        <tissue evidence="2">Muscle</tissue>
    </source>
</reference>
<comment type="caution">
    <text evidence="2">The sequence shown here is derived from an EMBL/GenBank/DDBJ whole genome shotgun (WGS) entry which is preliminary data.</text>
</comment>
<gene>
    <name evidence="2" type="ORF">AMECASPLE_028934</name>
</gene>
<protein>
    <submittedName>
        <fullName evidence="2">Uncharacterized protein</fullName>
    </submittedName>
</protein>
<proteinExistence type="predicted"/>
<feature type="region of interest" description="Disordered" evidence="1">
    <location>
        <begin position="1"/>
        <end position="23"/>
    </location>
</feature>
<name>A0ABV0ZSM6_9TELE</name>
<evidence type="ECO:0000313" key="2">
    <source>
        <dbReference type="EMBL" id="MEQ2308506.1"/>
    </source>
</evidence>
<sequence length="163" mass="18029">MGKNKMPPNTSTSMKSESTERKEGWIRRRMTELHGVLTLADILTQIVTTTFLSSLAPQALSHCFSPFAVDPQGKSLPYASSLFLSLFPPLFGPLGLPFPVLFPSPCYFSSPSLRYTFPPPFSTPWSSTLAVRRVSNEVLVCPRQCKQGRISLSPMHAFCSVCL</sequence>
<organism evidence="2 3">
    <name type="scientific">Ameca splendens</name>
    <dbReference type="NCBI Taxonomy" id="208324"/>
    <lineage>
        <taxon>Eukaryota</taxon>
        <taxon>Metazoa</taxon>
        <taxon>Chordata</taxon>
        <taxon>Craniata</taxon>
        <taxon>Vertebrata</taxon>
        <taxon>Euteleostomi</taxon>
        <taxon>Actinopterygii</taxon>
        <taxon>Neopterygii</taxon>
        <taxon>Teleostei</taxon>
        <taxon>Neoteleostei</taxon>
        <taxon>Acanthomorphata</taxon>
        <taxon>Ovalentaria</taxon>
        <taxon>Atherinomorphae</taxon>
        <taxon>Cyprinodontiformes</taxon>
        <taxon>Goodeidae</taxon>
        <taxon>Ameca</taxon>
    </lineage>
</organism>
<evidence type="ECO:0000313" key="3">
    <source>
        <dbReference type="Proteomes" id="UP001469553"/>
    </source>
</evidence>